<dbReference type="WBParaSite" id="RSKR_0000170500.1">
    <property type="protein sequence ID" value="RSKR_0000170500.1"/>
    <property type="gene ID" value="RSKR_0000170500"/>
</dbReference>
<protein>
    <submittedName>
        <fullName evidence="2">RNA polymerase subunit sigma</fullName>
    </submittedName>
</protein>
<sequence length="201" mass="23161">MGIFESTYDKIEEYFKNLDKDLMDSTDECDEENEDDVEDIENEETEEKQHSEDSDVDSEGDEIENGDLDSEHEGVNMEVDLTKLEMFELNLKKRFDGNDVDGYKEIMNTLNEVKKYSVAKELNQTEMDNAIEAINKFKIAISKNVLDLNVQPKAHFLVSHMPHQIGDFKSLNYFSEQPIESLHALINKNMIRIAGLNQEDG</sequence>
<organism evidence="1 2">
    <name type="scientific">Rhabditophanes sp. KR3021</name>
    <dbReference type="NCBI Taxonomy" id="114890"/>
    <lineage>
        <taxon>Eukaryota</taxon>
        <taxon>Metazoa</taxon>
        <taxon>Ecdysozoa</taxon>
        <taxon>Nematoda</taxon>
        <taxon>Chromadorea</taxon>
        <taxon>Rhabditida</taxon>
        <taxon>Tylenchina</taxon>
        <taxon>Panagrolaimomorpha</taxon>
        <taxon>Strongyloidoidea</taxon>
        <taxon>Alloionematidae</taxon>
        <taxon>Rhabditophanes</taxon>
    </lineage>
</organism>
<reference evidence="2" key="1">
    <citation type="submission" date="2016-11" db="UniProtKB">
        <authorList>
            <consortium name="WormBaseParasite"/>
        </authorList>
    </citation>
    <scope>IDENTIFICATION</scope>
    <source>
        <strain evidence="2">KR3021</strain>
    </source>
</reference>
<dbReference type="Proteomes" id="UP000095286">
    <property type="component" value="Unplaced"/>
</dbReference>
<evidence type="ECO:0000313" key="2">
    <source>
        <dbReference type="WBParaSite" id="RSKR_0000170500.1"/>
    </source>
</evidence>
<name>A0AC35TLK0_9BILA</name>
<evidence type="ECO:0000313" key="1">
    <source>
        <dbReference type="Proteomes" id="UP000095286"/>
    </source>
</evidence>
<accession>A0AC35TLK0</accession>
<proteinExistence type="predicted"/>